<dbReference type="Pfam" id="PF07727">
    <property type="entry name" value="RVT_2"/>
    <property type="match status" value="1"/>
</dbReference>
<sequence>MDNMIIMRSDMAGIQDTKTFLHEHLDIRNLGTLKYFLGIEFACYSGEIVINQRKYVLDLLHEMGLLGCKPNVSSIESRPNF</sequence>
<name>A0A7I8KUY6_SPIIN</name>
<organism evidence="2 3">
    <name type="scientific">Spirodela intermedia</name>
    <name type="common">Intermediate duckweed</name>
    <dbReference type="NCBI Taxonomy" id="51605"/>
    <lineage>
        <taxon>Eukaryota</taxon>
        <taxon>Viridiplantae</taxon>
        <taxon>Streptophyta</taxon>
        <taxon>Embryophyta</taxon>
        <taxon>Tracheophyta</taxon>
        <taxon>Spermatophyta</taxon>
        <taxon>Magnoliopsida</taxon>
        <taxon>Liliopsida</taxon>
        <taxon>Araceae</taxon>
        <taxon>Lemnoideae</taxon>
        <taxon>Spirodela</taxon>
    </lineage>
</organism>
<feature type="domain" description="Reverse transcriptase Ty1/copia-type" evidence="1">
    <location>
        <begin position="2"/>
        <end position="73"/>
    </location>
</feature>
<gene>
    <name evidence="2" type="ORF">SI8410_09012000</name>
</gene>
<dbReference type="EMBL" id="LR746272">
    <property type="protein sequence ID" value="CAA7401322.1"/>
    <property type="molecule type" value="Genomic_DNA"/>
</dbReference>
<evidence type="ECO:0000313" key="3">
    <source>
        <dbReference type="Proteomes" id="UP000663760"/>
    </source>
</evidence>
<dbReference type="OrthoDB" id="1919845at2759"/>
<protein>
    <recommendedName>
        <fullName evidence="1">Reverse transcriptase Ty1/copia-type domain-containing protein</fullName>
    </recommendedName>
</protein>
<dbReference type="InterPro" id="IPR013103">
    <property type="entry name" value="RVT_2"/>
</dbReference>
<keyword evidence="3" id="KW-1185">Reference proteome</keyword>
<evidence type="ECO:0000259" key="1">
    <source>
        <dbReference type="Pfam" id="PF07727"/>
    </source>
</evidence>
<proteinExistence type="predicted"/>
<reference evidence="2" key="1">
    <citation type="submission" date="2020-02" db="EMBL/GenBank/DDBJ databases">
        <authorList>
            <person name="Scholz U."/>
            <person name="Mascher M."/>
            <person name="Fiebig A."/>
        </authorList>
    </citation>
    <scope>NUCLEOTIDE SEQUENCE</scope>
</reference>
<evidence type="ECO:0000313" key="2">
    <source>
        <dbReference type="EMBL" id="CAA7401322.1"/>
    </source>
</evidence>
<dbReference type="AlphaFoldDB" id="A0A7I8KUY6"/>
<dbReference type="Proteomes" id="UP000663760">
    <property type="component" value="Chromosome 9"/>
</dbReference>
<accession>A0A7I8KUY6</accession>